<dbReference type="PANTHER" id="PTHR34582">
    <property type="entry name" value="UPF0702 TRANSMEMBRANE PROTEIN YCAP"/>
    <property type="match status" value="1"/>
</dbReference>
<reference evidence="9 10" key="1">
    <citation type="submission" date="2017-09" db="EMBL/GenBank/DDBJ databases">
        <title>Large-scale bioinformatics analysis of Bacillus genomes uncovers conserved roles of natural products in bacterial physiology.</title>
        <authorList>
            <consortium name="Agbiome Team Llc"/>
            <person name="Bleich R.M."/>
            <person name="Kirk G.J."/>
            <person name="Santa Maria K.C."/>
            <person name="Allen S.E."/>
            <person name="Farag S."/>
            <person name="Shank E.A."/>
            <person name="Bowers A."/>
        </authorList>
    </citation>
    <scope>NUCLEOTIDE SEQUENCE [LARGE SCALE GENOMIC DNA]</scope>
    <source>
        <strain evidence="9 10">AFS003229</strain>
    </source>
</reference>
<evidence type="ECO:0000256" key="1">
    <source>
        <dbReference type="ARBA" id="ARBA00004651"/>
    </source>
</evidence>
<dbReference type="Gene3D" id="3.30.240.20">
    <property type="entry name" value="bsu07140 like domains"/>
    <property type="match status" value="2"/>
</dbReference>
<dbReference type="InterPro" id="IPR007353">
    <property type="entry name" value="DUF421"/>
</dbReference>
<dbReference type="Pfam" id="PF04239">
    <property type="entry name" value="DUF421"/>
    <property type="match status" value="1"/>
</dbReference>
<dbReference type="EMBL" id="NUEQ01000014">
    <property type="protein sequence ID" value="PEJ34376.1"/>
    <property type="molecule type" value="Genomic_DNA"/>
</dbReference>
<comment type="similarity">
    <text evidence="2">Belongs to the UPF0702 family.</text>
</comment>
<comment type="caution">
    <text evidence="9">The sequence shown here is derived from an EMBL/GenBank/DDBJ whole genome shotgun (WGS) entry which is preliminary data.</text>
</comment>
<evidence type="ECO:0000256" key="3">
    <source>
        <dbReference type="ARBA" id="ARBA00022475"/>
    </source>
</evidence>
<evidence type="ECO:0000259" key="8">
    <source>
        <dbReference type="Pfam" id="PF04239"/>
    </source>
</evidence>
<keyword evidence="6 7" id="KW-0472">Membrane</keyword>
<feature type="transmembrane region" description="Helical" evidence="7">
    <location>
        <begin position="71"/>
        <end position="89"/>
    </location>
</feature>
<sequence length="234" mass="26853">MDFFHGQEALTIIQWILRAIVSYFFLLFAAKIMGQRAISQLRLLDFLIALIIGNILAHPLSDEQLGLKGPLITTAILVLLYIFCVFLSLKWGKLRSFFENSPFPLIENGKIVYKSLAKARISIDFLLSELRKEKIEDIQKVALALWEPDGTISIFLNPQYEAVTPADLELVTKTFSFPRTIIKEGKIDFSELTRIGKDEEWLKNRIKTAYSEDVYDILLATIDNNDTVKIFLYK</sequence>
<evidence type="ECO:0000256" key="4">
    <source>
        <dbReference type="ARBA" id="ARBA00022692"/>
    </source>
</evidence>
<proteinExistence type="inferred from homology"/>
<evidence type="ECO:0000313" key="10">
    <source>
        <dbReference type="Proteomes" id="UP000220106"/>
    </source>
</evidence>
<accession>A0AAX0S752</accession>
<keyword evidence="5 7" id="KW-1133">Transmembrane helix</keyword>
<evidence type="ECO:0000256" key="5">
    <source>
        <dbReference type="ARBA" id="ARBA00022989"/>
    </source>
</evidence>
<protein>
    <recommendedName>
        <fullName evidence="8">YetF C-terminal domain-containing protein</fullName>
    </recommendedName>
</protein>
<evidence type="ECO:0000256" key="2">
    <source>
        <dbReference type="ARBA" id="ARBA00006448"/>
    </source>
</evidence>
<dbReference type="InterPro" id="IPR023090">
    <property type="entry name" value="UPF0702_alpha/beta_dom_sf"/>
</dbReference>
<dbReference type="PANTHER" id="PTHR34582:SF5">
    <property type="entry name" value="UPF0702 TRANSMEMBRANE PROTEIN YETF"/>
    <property type="match status" value="1"/>
</dbReference>
<feature type="transmembrane region" description="Helical" evidence="7">
    <location>
        <begin position="12"/>
        <end position="29"/>
    </location>
</feature>
<evidence type="ECO:0000313" key="9">
    <source>
        <dbReference type="EMBL" id="PEJ34376.1"/>
    </source>
</evidence>
<comment type="subcellular location">
    <subcellularLocation>
        <location evidence="1">Cell membrane</location>
        <topology evidence="1">Multi-pass membrane protein</topology>
    </subcellularLocation>
</comment>
<feature type="domain" description="YetF C-terminal" evidence="8">
    <location>
        <begin position="90"/>
        <end position="222"/>
    </location>
</feature>
<name>A0AAX0S752_9BACI</name>
<organism evidence="9 10">
    <name type="scientific">Peribacillus butanolivorans</name>
    <dbReference type="NCBI Taxonomy" id="421767"/>
    <lineage>
        <taxon>Bacteria</taxon>
        <taxon>Bacillati</taxon>
        <taxon>Bacillota</taxon>
        <taxon>Bacilli</taxon>
        <taxon>Bacillales</taxon>
        <taxon>Bacillaceae</taxon>
        <taxon>Peribacillus</taxon>
    </lineage>
</organism>
<gene>
    <name evidence="9" type="ORF">CN689_09590</name>
</gene>
<evidence type="ECO:0000256" key="7">
    <source>
        <dbReference type="SAM" id="Phobius"/>
    </source>
</evidence>
<dbReference type="RefSeq" id="WP_098175704.1">
    <property type="nucleotide sequence ID" value="NZ_NUEQ01000014.1"/>
</dbReference>
<keyword evidence="4 7" id="KW-0812">Transmembrane</keyword>
<dbReference type="AlphaFoldDB" id="A0AAX0S752"/>
<feature type="transmembrane region" description="Helical" evidence="7">
    <location>
        <begin position="41"/>
        <end position="59"/>
    </location>
</feature>
<dbReference type="GO" id="GO:0005886">
    <property type="term" value="C:plasma membrane"/>
    <property type="evidence" value="ECO:0007669"/>
    <property type="project" value="UniProtKB-SubCell"/>
</dbReference>
<keyword evidence="3" id="KW-1003">Cell membrane</keyword>
<evidence type="ECO:0000256" key="6">
    <source>
        <dbReference type="ARBA" id="ARBA00023136"/>
    </source>
</evidence>
<dbReference type="Proteomes" id="UP000220106">
    <property type="component" value="Unassembled WGS sequence"/>
</dbReference>